<dbReference type="EMBL" id="QLLL01000006">
    <property type="protein sequence ID" value="RAJ02613.1"/>
    <property type="molecule type" value="Genomic_DNA"/>
</dbReference>
<gene>
    <name evidence="5" type="ORF">LX64_03633</name>
</gene>
<dbReference type="PANTHER" id="PTHR11712:SF320">
    <property type="entry name" value="BETA-KETOACYL SYNTHASE"/>
    <property type="match status" value="1"/>
</dbReference>
<evidence type="ECO:0000256" key="2">
    <source>
        <dbReference type="ARBA" id="ARBA00022679"/>
    </source>
</evidence>
<evidence type="ECO:0000256" key="1">
    <source>
        <dbReference type="ARBA" id="ARBA00008467"/>
    </source>
</evidence>
<dbReference type="InterPro" id="IPR020841">
    <property type="entry name" value="PKS_Beta-ketoAc_synthase_dom"/>
</dbReference>
<keyword evidence="2 3" id="KW-0808">Transferase</keyword>
<sequence length="392" mass="41673">MGHHINNMKEAVYVIADNIVSPLGNTTAQNFQQLLQGNSGVQLHNDPSLAAAPFFGAIVPSEQVQNLASTFNLQGCTKFEQLSIASIQYALSQTNIDVKSPRVGFILSSTKGNIELLEAQQVQQPSQLHLTQAAQIIADKVGFTTTPIVLSNACISGLLAMLIAQRLVRAQQYDHVVVCGADVFTKFVLSGFQSFQAVSDTRCLPFDAERKGINLGEAAATVIVSKEIPPQAGKVFRLLEGASSNDANHISGPSRTGEELALAIQKAIEASGIERRDIGFVSAHGTATLYNDEMESKAFALAGLLDAPVNSLKGYYGHTLGAAGLLEAIVGMHAMDNNVVLPTLGFQTLGVSQPLHVPNVILQQPTNYYLKTTSGFGGCNAAMIFGKYETGA</sequence>
<dbReference type="PROSITE" id="PS52004">
    <property type="entry name" value="KS3_2"/>
    <property type="match status" value="1"/>
</dbReference>
<evidence type="ECO:0000256" key="3">
    <source>
        <dbReference type="RuleBase" id="RU003694"/>
    </source>
</evidence>
<organism evidence="5 6">
    <name type="scientific">Chitinophaga skermanii</name>
    <dbReference type="NCBI Taxonomy" id="331697"/>
    <lineage>
        <taxon>Bacteria</taxon>
        <taxon>Pseudomonadati</taxon>
        <taxon>Bacteroidota</taxon>
        <taxon>Chitinophagia</taxon>
        <taxon>Chitinophagales</taxon>
        <taxon>Chitinophagaceae</taxon>
        <taxon>Chitinophaga</taxon>
    </lineage>
</organism>
<dbReference type="SUPFAM" id="SSF53901">
    <property type="entry name" value="Thiolase-like"/>
    <property type="match status" value="2"/>
</dbReference>
<comment type="similarity">
    <text evidence="1 3">Belongs to the thiolase-like superfamily. Beta-ketoacyl-ACP synthases family.</text>
</comment>
<comment type="caution">
    <text evidence="5">The sequence shown here is derived from an EMBL/GenBank/DDBJ whole genome shotgun (WGS) entry which is preliminary data.</text>
</comment>
<reference evidence="5 6" key="1">
    <citation type="submission" date="2018-06" db="EMBL/GenBank/DDBJ databases">
        <title>Genomic Encyclopedia of Archaeal and Bacterial Type Strains, Phase II (KMG-II): from individual species to whole genera.</title>
        <authorList>
            <person name="Goeker M."/>
        </authorList>
    </citation>
    <scope>NUCLEOTIDE SEQUENCE [LARGE SCALE GENOMIC DNA]</scope>
    <source>
        <strain evidence="5 6">DSM 23857</strain>
    </source>
</reference>
<evidence type="ECO:0000313" key="5">
    <source>
        <dbReference type="EMBL" id="RAJ02613.1"/>
    </source>
</evidence>
<dbReference type="InterPro" id="IPR014030">
    <property type="entry name" value="Ketoacyl_synth_N"/>
</dbReference>
<evidence type="ECO:0000259" key="4">
    <source>
        <dbReference type="PROSITE" id="PS52004"/>
    </source>
</evidence>
<dbReference type="PANTHER" id="PTHR11712">
    <property type="entry name" value="POLYKETIDE SYNTHASE-RELATED"/>
    <property type="match status" value="1"/>
</dbReference>
<dbReference type="Gene3D" id="3.40.47.10">
    <property type="match status" value="2"/>
</dbReference>
<accession>A0A327QH10</accession>
<dbReference type="GO" id="GO:0004315">
    <property type="term" value="F:3-oxoacyl-[acyl-carrier-protein] synthase activity"/>
    <property type="evidence" value="ECO:0007669"/>
    <property type="project" value="TreeGrafter"/>
</dbReference>
<dbReference type="GO" id="GO:0006633">
    <property type="term" value="P:fatty acid biosynthetic process"/>
    <property type="evidence" value="ECO:0007669"/>
    <property type="project" value="TreeGrafter"/>
</dbReference>
<dbReference type="InterPro" id="IPR000794">
    <property type="entry name" value="Beta-ketoacyl_synthase"/>
</dbReference>
<name>A0A327QH10_9BACT</name>
<protein>
    <submittedName>
        <fullName evidence="5">3-oxoacyl-[acyl-carrier-protein] synthase-1</fullName>
    </submittedName>
</protein>
<dbReference type="Proteomes" id="UP000249547">
    <property type="component" value="Unassembled WGS sequence"/>
</dbReference>
<dbReference type="InterPro" id="IPR016039">
    <property type="entry name" value="Thiolase-like"/>
</dbReference>
<dbReference type="InterPro" id="IPR020615">
    <property type="entry name" value="Thiolase_acyl_enz_int_AS"/>
</dbReference>
<dbReference type="GO" id="GO:0005829">
    <property type="term" value="C:cytosol"/>
    <property type="evidence" value="ECO:0007669"/>
    <property type="project" value="TreeGrafter"/>
</dbReference>
<evidence type="ECO:0000313" key="6">
    <source>
        <dbReference type="Proteomes" id="UP000249547"/>
    </source>
</evidence>
<dbReference type="Pfam" id="PF00109">
    <property type="entry name" value="ketoacyl-synt"/>
    <property type="match status" value="1"/>
</dbReference>
<keyword evidence="6" id="KW-1185">Reference proteome</keyword>
<dbReference type="AlphaFoldDB" id="A0A327QH10"/>
<dbReference type="PROSITE" id="PS00098">
    <property type="entry name" value="THIOLASE_1"/>
    <property type="match status" value="1"/>
</dbReference>
<dbReference type="SMART" id="SM00825">
    <property type="entry name" value="PKS_KS"/>
    <property type="match status" value="1"/>
</dbReference>
<proteinExistence type="inferred from homology"/>
<feature type="domain" description="Ketosynthase family 3 (KS3)" evidence="4">
    <location>
        <begin position="9"/>
        <end position="387"/>
    </location>
</feature>
<dbReference type="Pfam" id="PF02801">
    <property type="entry name" value="Ketoacyl-synt_C"/>
    <property type="match status" value="1"/>
</dbReference>
<dbReference type="InterPro" id="IPR014031">
    <property type="entry name" value="Ketoacyl_synth_C"/>
</dbReference>